<protein>
    <submittedName>
        <fullName evidence="1">Uncharacterized protein</fullName>
    </submittedName>
</protein>
<sequence>MEHKIKSPFIFKIAIFIVLTWICYFYNDLTTFNKYIGIYTLDRKLYIRYYRILGKYEKKKVSNIVGMNELIYKYEEKEDKPKYGNRKKDQSNKSSLYKEEFNKQLKGHKYLVFEGKKLSHFERTLFKHLDYVEFIRKNPTISDKSYRKIIFKEYALLIYLPFLLLSWSYILSIIKHSVNNSEVSDFHFILFCVPVAILFAIFMLGFAYTLVKIKKYKRFVKKQREKL</sequence>
<evidence type="ECO:0000313" key="1">
    <source>
        <dbReference type="EMBL" id="KAI4836238.1"/>
    </source>
</evidence>
<comment type="caution">
    <text evidence="1">The sequence shown here is derived from an EMBL/GenBank/DDBJ whole genome shotgun (WGS) entry which is preliminary data.</text>
</comment>
<keyword evidence="2" id="KW-1185">Reference proteome</keyword>
<organism evidence="1 2">
    <name type="scientific">Plasmodium brasilianum</name>
    <dbReference type="NCBI Taxonomy" id="5824"/>
    <lineage>
        <taxon>Eukaryota</taxon>
        <taxon>Sar</taxon>
        <taxon>Alveolata</taxon>
        <taxon>Apicomplexa</taxon>
        <taxon>Aconoidasida</taxon>
        <taxon>Haemosporida</taxon>
        <taxon>Plasmodiidae</taxon>
        <taxon>Plasmodium</taxon>
        <taxon>Plasmodium (Plasmodium)</taxon>
    </lineage>
</organism>
<dbReference type="Proteomes" id="UP001056978">
    <property type="component" value="Chromosome 12"/>
</dbReference>
<evidence type="ECO:0000313" key="2">
    <source>
        <dbReference type="Proteomes" id="UP001056978"/>
    </source>
</evidence>
<reference evidence="1" key="1">
    <citation type="submission" date="2022-06" db="EMBL/GenBank/DDBJ databases">
        <title>The First Complete Genome of the Simian Malaria Parasite Plasmodium brasilianum.</title>
        <authorList>
            <person name="Bajic M."/>
            <person name="Ravishankar S."/>
        </authorList>
    </citation>
    <scope>NUCLEOTIDE SEQUENCE</scope>
    <source>
        <strain evidence="1">Bolivian I</strain>
    </source>
</reference>
<name>A0ACB9Y3K5_PLABR</name>
<proteinExistence type="predicted"/>
<accession>A0ACB9Y3K5</accession>
<dbReference type="EMBL" id="CM043780">
    <property type="protein sequence ID" value="KAI4836238.1"/>
    <property type="molecule type" value="Genomic_DNA"/>
</dbReference>
<gene>
    <name evidence="1" type="ORF">MKS88_004026</name>
</gene>